<evidence type="ECO:0000256" key="5">
    <source>
        <dbReference type="PIRNR" id="PIRNR017179"/>
    </source>
</evidence>
<dbReference type="PANTHER" id="PTHR12302">
    <property type="entry name" value="EBNA2 BINDING PROTEIN P100"/>
    <property type="match status" value="1"/>
</dbReference>
<evidence type="ECO:0000256" key="3">
    <source>
        <dbReference type="ARBA" id="ARBA00022490"/>
    </source>
</evidence>
<evidence type="ECO:0000256" key="1">
    <source>
        <dbReference type="ARBA" id="ARBA00004496"/>
    </source>
</evidence>
<comment type="subcellular location">
    <subcellularLocation>
        <location evidence="1 5">Cytoplasm</location>
    </subcellularLocation>
</comment>
<proteinExistence type="predicted"/>
<feature type="domain" description="TNase-like" evidence="7">
    <location>
        <begin position="512"/>
        <end position="649"/>
    </location>
</feature>
<feature type="domain" description="Tudor" evidence="6">
    <location>
        <begin position="719"/>
        <end position="777"/>
    </location>
</feature>
<gene>
    <name evidence="8" type="primary">AUGUSTUS-3.0.2_02936</name>
    <name evidence="8" type="ORF">TcasGA2_TC002936</name>
</gene>
<dbReference type="FunFam" id="2.40.50.90:FF:000001">
    <property type="entry name" value="Staphylococcal nuclease domain-containing protein"/>
    <property type="match status" value="1"/>
</dbReference>
<dbReference type="SMART" id="SM00333">
    <property type="entry name" value="TUDOR"/>
    <property type="match status" value="1"/>
</dbReference>
<dbReference type="PIRSF" id="PIRSF017179">
    <property type="entry name" value="RISC-Tudor-SN"/>
    <property type="match status" value="1"/>
</dbReference>
<sequence>MTTQQNQPKRGIVKQILSGDSVIIRGPTGAPPPEKQINFSGIVAPKLARRAGDQSEPTKDEPWAWEAREFLRKKLIGEEVFFTSEKPPNANREYGTVYLGKDFNSAENITESLVSEGLVTVRREGVRQSPEGARLAELEDAAKAAGKGKWGSSPPSEHVRDIKWSVENMRSFVDKLGYKPVKAIIEHVRDGSTVRAFLLPEFYHVTLMISGIRCPGFKLDANGKPDPSIKVPYAEEARYFVEIRLLQREVDIVLESVNNNNFVGTIIHPKGNIAEALLKEGFAHCVDWSIAFMKSGVEGLRAAEKKAKMARLRIWKDWQSNAPQVTGKEKEFSATVAEVINGDALSVKLNNGQYKKIFLSSIRPPKEPGRVADEDGKTAPRPKGFRPLYDIPWMFEAREYLRKKLIGKKVHVVIDYIQEARDGYPEKVCATVTVGGKNVAEALVAKGLASVVKYRPDDDQRSSKYDDLLAAESKAMKSGIGIHNKKDVPIHRVTEIDAARAKLELSSFQRAQRIDAVVEFVASGTRLRVFIPKSNSLCTFLLGGINCPRASRQATNAQPAVEGEPFGDEALQFTKEKCLQREVSIQVDTHDKAGNFIGWLWIDNVNLSVALVKEGFASVHRTGEKSQYAALLKEAEDSAKQHRLRIWKNYEEEKEEPHAEEEKPNVERKVSYEEVVVTEVTPEGSFFVQTISEGPKAEALNAKLRQEFQANPPLPGAYTPKRGDICAAKYTVDDEWYRVKVEKVQGGKASVHYIDYGNRETLPSTRLASLPAAYAGEKPYATEYILPYVTLPKDEEYAAMALKYLREDTAVSKLLLNVEYRVQGGPSAASLHTDNTAEGDIIKNLITEGLLLVENRKERRQNKLLGAYKEAQEVAKRNHSNIWEYGDITEDDAKEFGLGK</sequence>
<evidence type="ECO:0000256" key="4">
    <source>
        <dbReference type="ARBA" id="ARBA00022737"/>
    </source>
</evidence>
<dbReference type="KEGG" id="tca:663751"/>
<dbReference type="GO" id="GO:0006402">
    <property type="term" value="P:mRNA catabolic process"/>
    <property type="evidence" value="ECO:0000318"/>
    <property type="project" value="GO_Central"/>
</dbReference>
<dbReference type="InterPro" id="IPR016685">
    <property type="entry name" value="Silence_cplx_Nase-comp_TudorSN"/>
</dbReference>
<reference evidence="8 9" key="2">
    <citation type="journal article" date="2010" name="Nucleic Acids Res.">
        <title>BeetleBase in 2010: revisions to provide comprehensive genomic information for Tribolium castaneum.</title>
        <authorList>
            <person name="Kim H.S."/>
            <person name="Murphy T."/>
            <person name="Xia J."/>
            <person name="Caragea D."/>
            <person name="Park Y."/>
            <person name="Beeman R.W."/>
            <person name="Lorenzen M.D."/>
            <person name="Butcher S."/>
            <person name="Manak J.R."/>
            <person name="Brown S.J."/>
        </authorList>
    </citation>
    <scope>GENOME REANNOTATION</scope>
    <source>
        <strain evidence="8 9">Georgia GA2</strain>
    </source>
</reference>
<dbReference type="eggNOG" id="KOG2039">
    <property type="taxonomic scope" value="Eukaryota"/>
</dbReference>
<dbReference type="EMBL" id="KQ971321">
    <property type="protein sequence ID" value="EFA00120.1"/>
    <property type="molecule type" value="Genomic_DNA"/>
</dbReference>
<dbReference type="GO" id="GO:0005829">
    <property type="term" value="C:cytosol"/>
    <property type="evidence" value="ECO:0000318"/>
    <property type="project" value="GO_Central"/>
</dbReference>
<dbReference type="InterPro" id="IPR016071">
    <property type="entry name" value="Staphylococal_nuclease_OB-fold"/>
</dbReference>
<dbReference type="STRING" id="7070.D6WH29"/>
<dbReference type="SMART" id="SM00318">
    <property type="entry name" value="SNc"/>
    <property type="match status" value="4"/>
</dbReference>
<dbReference type="Proteomes" id="UP000007266">
    <property type="component" value="Linkage group 3"/>
</dbReference>
<dbReference type="OrthoDB" id="10023235at2759"/>
<dbReference type="GO" id="GO:0031047">
    <property type="term" value="P:regulatory ncRNA-mediated gene silencing"/>
    <property type="evidence" value="ECO:0007669"/>
    <property type="project" value="UniProtKB-UniRule"/>
</dbReference>
<dbReference type="SUPFAM" id="SSF63748">
    <property type="entry name" value="Tudor/PWWP/MBT"/>
    <property type="match status" value="1"/>
</dbReference>
<dbReference type="GO" id="GO:0004518">
    <property type="term" value="F:nuclease activity"/>
    <property type="evidence" value="ECO:0000318"/>
    <property type="project" value="GO_Central"/>
</dbReference>
<evidence type="ECO:0000259" key="6">
    <source>
        <dbReference type="PROSITE" id="PS50304"/>
    </source>
</evidence>
<organism evidence="8 9">
    <name type="scientific">Tribolium castaneum</name>
    <name type="common">Red flour beetle</name>
    <dbReference type="NCBI Taxonomy" id="7070"/>
    <lineage>
        <taxon>Eukaryota</taxon>
        <taxon>Metazoa</taxon>
        <taxon>Ecdysozoa</taxon>
        <taxon>Arthropoda</taxon>
        <taxon>Hexapoda</taxon>
        <taxon>Insecta</taxon>
        <taxon>Pterygota</taxon>
        <taxon>Neoptera</taxon>
        <taxon>Endopterygota</taxon>
        <taxon>Coleoptera</taxon>
        <taxon>Polyphaga</taxon>
        <taxon>Cucujiformia</taxon>
        <taxon>Tenebrionidae</taxon>
        <taxon>Tenebrionidae incertae sedis</taxon>
        <taxon>Tribolium</taxon>
    </lineage>
</organism>
<dbReference type="PROSITE" id="PS50830">
    <property type="entry name" value="TNASE_3"/>
    <property type="match status" value="4"/>
</dbReference>
<dbReference type="FunFam" id="2.40.50.90:FF:000004">
    <property type="entry name" value="Staphylococcal nuclease domain-containing protein"/>
    <property type="match status" value="1"/>
</dbReference>
<dbReference type="FunCoup" id="D6WH29">
    <property type="interactions" value="1859"/>
</dbReference>
<dbReference type="Gene3D" id="2.30.30.140">
    <property type="match status" value="1"/>
</dbReference>
<dbReference type="SUPFAM" id="SSF50199">
    <property type="entry name" value="Staphylococcal nuclease"/>
    <property type="match status" value="5"/>
</dbReference>
<dbReference type="InterPro" id="IPR002999">
    <property type="entry name" value="Tudor"/>
</dbReference>
<evidence type="ECO:0000313" key="9">
    <source>
        <dbReference type="Proteomes" id="UP000007266"/>
    </source>
</evidence>
<dbReference type="FunFam" id="2.40.50.90:FF:000002">
    <property type="entry name" value="Staphylococcal nuclease domain-containing protein"/>
    <property type="match status" value="1"/>
</dbReference>
<keyword evidence="9" id="KW-1185">Reference proteome</keyword>
<dbReference type="InParanoid" id="D6WH29"/>
<keyword evidence="4" id="KW-0677">Repeat</keyword>
<protein>
    <recommendedName>
        <fullName evidence="2">Staphylococcal nuclease domain-containing protein 1</fullName>
    </recommendedName>
</protein>
<evidence type="ECO:0000259" key="7">
    <source>
        <dbReference type="PROSITE" id="PS50830"/>
    </source>
</evidence>
<feature type="domain" description="TNase-like" evidence="7">
    <location>
        <begin position="330"/>
        <end position="485"/>
    </location>
</feature>
<dbReference type="FunFam" id="2.30.30.140:FF:000018">
    <property type="entry name" value="Serine/threonine-protein kinase 31"/>
    <property type="match status" value="1"/>
</dbReference>
<keyword evidence="3 5" id="KW-0963">Cytoplasm</keyword>
<dbReference type="InterPro" id="IPR035437">
    <property type="entry name" value="SNase_OB-fold_sf"/>
</dbReference>
<dbReference type="HOGENOM" id="CLU_005966_0_0_1"/>
<dbReference type="PANTHER" id="PTHR12302:SF2">
    <property type="entry name" value="STAPHYLOCOCCAL NUCLEASE DOMAIN-CONTAINING PROTEIN 1"/>
    <property type="match status" value="1"/>
</dbReference>
<dbReference type="PhylomeDB" id="D6WH29"/>
<accession>D6WH29</accession>
<dbReference type="Gene3D" id="2.40.50.90">
    <property type="match status" value="5"/>
</dbReference>
<dbReference type="AlphaFoldDB" id="D6WH29"/>
<dbReference type="GO" id="GO:0031332">
    <property type="term" value="C:RNAi effector complex"/>
    <property type="evidence" value="ECO:0007669"/>
    <property type="project" value="InterPro"/>
</dbReference>
<dbReference type="PROSITE" id="PS50304">
    <property type="entry name" value="TUDOR"/>
    <property type="match status" value="1"/>
</dbReference>
<feature type="domain" description="TNase-like" evidence="7">
    <location>
        <begin position="7"/>
        <end position="152"/>
    </location>
</feature>
<feature type="domain" description="TNase-like" evidence="7">
    <location>
        <begin position="179"/>
        <end position="317"/>
    </location>
</feature>
<dbReference type="Pfam" id="PF00565">
    <property type="entry name" value="SNase"/>
    <property type="match status" value="4"/>
</dbReference>
<name>D6WH29_TRICA</name>
<reference evidence="8 9" key="1">
    <citation type="journal article" date="2008" name="Nature">
        <title>The genome of the model beetle and pest Tribolium castaneum.</title>
        <authorList>
            <consortium name="Tribolium Genome Sequencing Consortium"/>
            <person name="Richards S."/>
            <person name="Gibbs R.A."/>
            <person name="Weinstock G.M."/>
            <person name="Brown S.J."/>
            <person name="Denell R."/>
            <person name="Beeman R.W."/>
            <person name="Gibbs R."/>
            <person name="Beeman R.W."/>
            <person name="Brown S.J."/>
            <person name="Bucher G."/>
            <person name="Friedrich M."/>
            <person name="Grimmelikhuijzen C.J."/>
            <person name="Klingler M."/>
            <person name="Lorenzen M."/>
            <person name="Richards S."/>
            <person name="Roth S."/>
            <person name="Schroder R."/>
            <person name="Tautz D."/>
            <person name="Zdobnov E.M."/>
            <person name="Muzny D."/>
            <person name="Gibbs R.A."/>
            <person name="Weinstock G.M."/>
            <person name="Attaway T."/>
            <person name="Bell S."/>
            <person name="Buhay C.J."/>
            <person name="Chandrabose M.N."/>
            <person name="Chavez D."/>
            <person name="Clerk-Blankenburg K.P."/>
            <person name="Cree A."/>
            <person name="Dao M."/>
            <person name="Davis C."/>
            <person name="Chacko J."/>
            <person name="Dinh H."/>
            <person name="Dugan-Rocha S."/>
            <person name="Fowler G."/>
            <person name="Garner T.T."/>
            <person name="Garnes J."/>
            <person name="Gnirke A."/>
            <person name="Hawes A."/>
            <person name="Hernandez J."/>
            <person name="Hines S."/>
            <person name="Holder M."/>
            <person name="Hume J."/>
            <person name="Jhangiani S.N."/>
            <person name="Joshi V."/>
            <person name="Khan Z.M."/>
            <person name="Jackson L."/>
            <person name="Kovar C."/>
            <person name="Kowis A."/>
            <person name="Lee S."/>
            <person name="Lewis L.R."/>
            <person name="Margolis J."/>
            <person name="Morgan M."/>
            <person name="Nazareth L.V."/>
            <person name="Nguyen N."/>
            <person name="Okwuonu G."/>
            <person name="Parker D."/>
            <person name="Richards S."/>
            <person name="Ruiz S.J."/>
            <person name="Santibanez J."/>
            <person name="Savard J."/>
            <person name="Scherer S.E."/>
            <person name="Schneider B."/>
            <person name="Sodergren E."/>
            <person name="Tautz D."/>
            <person name="Vattahil S."/>
            <person name="Villasana D."/>
            <person name="White C.S."/>
            <person name="Wright R."/>
            <person name="Park Y."/>
            <person name="Beeman R.W."/>
            <person name="Lord J."/>
            <person name="Oppert B."/>
            <person name="Lorenzen M."/>
            <person name="Brown S."/>
            <person name="Wang L."/>
            <person name="Savard J."/>
            <person name="Tautz D."/>
            <person name="Richards S."/>
            <person name="Weinstock G."/>
            <person name="Gibbs R.A."/>
            <person name="Liu Y."/>
            <person name="Worley K."/>
            <person name="Weinstock G."/>
            <person name="Elsik C.G."/>
            <person name="Reese J.T."/>
            <person name="Elhaik E."/>
            <person name="Landan G."/>
            <person name="Graur D."/>
            <person name="Arensburger P."/>
            <person name="Atkinson P."/>
            <person name="Beeman R.W."/>
            <person name="Beidler J."/>
            <person name="Brown S.J."/>
            <person name="Demuth J.P."/>
            <person name="Drury D.W."/>
            <person name="Du Y.Z."/>
            <person name="Fujiwara H."/>
            <person name="Lorenzen M."/>
            <person name="Maselli V."/>
            <person name="Osanai M."/>
            <person name="Park Y."/>
            <person name="Robertson H.M."/>
            <person name="Tu Z."/>
            <person name="Wang J.J."/>
            <person name="Wang S."/>
            <person name="Richards S."/>
            <person name="Song H."/>
            <person name="Zhang L."/>
            <person name="Sodergren E."/>
            <person name="Werner D."/>
            <person name="Stanke M."/>
            <person name="Morgenstern B."/>
            <person name="Solovyev V."/>
            <person name="Kosarev P."/>
            <person name="Brown G."/>
            <person name="Chen H.C."/>
            <person name="Ermolaeva O."/>
            <person name="Hlavina W."/>
            <person name="Kapustin Y."/>
            <person name="Kiryutin B."/>
            <person name="Kitts P."/>
            <person name="Maglott D."/>
            <person name="Pruitt K."/>
            <person name="Sapojnikov V."/>
            <person name="Souvorov A."/>
            <person name="Mackey A.J."/>
            <person name="Waterhouse R.M."/>
            <person name="Wyder S."/>
            <person name="Zdobnov E.M."/>
            <person name="Zdobnov E.M."/>
            <person name="Wyder S."/>
            <person name="Kriventseva E.V."/>
            <person name="Kadowaki T."/>
            <person name="Bork P."/>
            <person name="Aranda M."/>
            <person name="Bao R."/>
            <person name="Beermann A."/>
            <person name="Berns N."/>
            <person name="Bolognesi R."/>
            <person name="Bonneton F."/>
            <person name="Bopp D."/>
            <person name="Brown S.J."/>
            <person name="Bucher G."/>
            <person name="Butts T."/>
            <person name="Chaumot A."/>
            <person name="Denell R.E."/>
            <person name="Ferrier D.E."/>
            <person name="Friedrich M."/>
            <person name="Gordon C.M."/>
            <person name="Jindra M."/>
            <person name="Klingler M."/>
            <person name="Lan Q."/>
            <person name="Lattorff H.M."/>
            <person name="Laudet V."/>
            <person name="von Levetsow C."/>
            <person name="Liu Z."/>
            <person name="Lutz R."/>
            <person name="Lynch J.A."/>
            <person name="da Fonseca R.N."/>
            <person name="Posnien N."/>
            <person name="Reuter R."/>
            <person name="Roth S."/>
            <person name="Savard J."/>
            <person name="Schinko J.B."/>
            <person name="Schmitt C."/>
            <person name="Schoppmeier M."/>
            <person name="Schroder R."/>
            <person name="Shippy T.D."/>
            <person name="Simonnet F."/>
            <person name="Marques-Souza H."/>
            <person name="Tautz D."/>
            <person name="Tomoyasu Y."/>
            <person name="Trauner J."/>
            <person name="Van der Zee M."/>
            <person name="Vervoort M."/>
            <person name="Wittkopp N."/>
            <person name="Wimmer E.A."/>
            <person name="Yang X."/>
            <person name="Jones A.K."/>
            <person name="Sattelle D.B."/>
            <person name="Ebert P.R."/>
            <person name="Nelson D."/>
            <person name="Scott J.G."/>
            <person name="Beeman R.W."/>
            <person name="Muthukrishnan S."/>
            <person name="Kramer K.J."/>
            <person name="Arakane Y."/>
            <person name="Beeman R.W."/>
            <person name="Zhu Q."/>
            <person name="Hogenkamp D."/>
            <person name="Dixit R."/>
            <person name="Oppert B."/>
            <person name="Jiang H."/>
            <person name="Zou Z."/>
            <person name="Marshall J."/>
            <person name="Elpidina E."/>
            <person name="Vinokurov K."/>
            <person name="Oppert C."/>
            <person name="Zou Z."/>
            <person name="Evans J."/>
            <person name="Lu Z."/>
            <person name="Zhao P."/>
            <person name="Sumathipala N."/>
            <person name="Altincicek B."/>
            <person name="Vilcinskas A."/>
            <person name="Williams M."/>
            <person name="Hultmark D."/>
            <person name="Hetru C."/>
            <person name="Jiang H."/>
            <person name="Grimmelikhuijzen C.J."/>
            <person name="Hauser F."/>
            <person name="Cazzamali G."/>
            <person name="Williamson M."/>
            <person name="Park Y."/>
            <person name="Li B."/>
            <person name="Tanaka Y."/>
            <person name="Predel R."/>
            <person name="Neupert S."/>
            <person name="Schachtner J."/>
            <person name="Verleyen P."/>
            <person name="Raible F."/>
            <person name="Bork P."/>
            <person name="Friedrich M."/>
            <person name="Walden K.K."/>
            <person name="Robertson H.M."/>
            <person name="Angeli S."/>
            <person name="Foret S."/>
            <person name="Bucher G."/>
            <person name="Schuetz S."/>
            <person name="Maleszka R."/>
            <person name="Wimmer E.A."/>
            <person name="Beeman R.W."/>
            <person name="Lorenzen M."/>
            <person name="Tomoyasu Y."/>
            <person name="Miller S.C."/>
            <person name="Grossmann D."/>
            <person name="Bucher G."/>
        </authorList>
    </citation>
    <scope>NUCLEOTIDE SEQUENCE [LARGE SCALE GENOMIC DNA]</scope>
    <source>
        <strain evidence="8 9">Georgia GA2</strain>
    </source>
</reference>
<dbReference type="GO" id="GO:0005634">
    <property type="term" value="C:nucleus"/>
    <property type="evidence" value="ECO:0000318"/>
    <property type="project" value="GO_Central"/>
</dbReference>
<dbReference type="GO" id="GO:0003723">
    <property type="term" value="F:RNA binding"/>
    <property type="evidence" value="ECO:0000318"/>
    <property type="project" value="GO_Central"/>
</dbReference>
<evidence type="ECO:0000256" key="2">
    <source>
        <dbReference type="ARBA" id="ARBA00017230"/>
    </source>
</evidence>
<dbReference type="Pfam" id="PF00567">
    <property type="entry name" value="TUDOR"/>
    <property type="match status" value="1"/>
</dbReference>
<dbReference type="OMA" id="ARCADHH"/>
<evidence type="ECO:0000313" key="8">
    <source>
        <dbReference type="EMBL" id="EFA00120.1"/>
    </source>
</evidence>
<dbReference type="CDD" id="cd00175">
    <property type="entry name" value="SNc"/>
    <property type="match status" value="3"/>
</dbReference>
<dbReference type="InterPro" id="IPR047386">
    <property type="entry name" value="Tudor_TDRD11"/>
</dbReference>
<dbReference type="CDD" id="cd20433">
    <property type="entry name" value="Tudor_TDRD11"/>
    <property type="match status" value="1"/>
</dbReference>